<evidence type="ECO:0000313" key="2">
    <source>
        <dbReference type="Proteomes" id="UP000078290"/>
    </source>
</evidence>
<sequence>MRQRDNPLVKTNPMHVKRSKRLDDNFPIMRDAKDVLVIVQLMKDSRFSYPCIFKGMEVELRVRQRFDPDSRKSRSGSESVDSLVRSVLSGVMVKISLF</sequence>
<proteinExistence type="predicted"/>
<dbReference type="EMBL" id="LXMA01000022">
    <property type="protein sequence ID" value="OAT73013.1"/>
    <property type="molecule type" value="Genomic_DNA"/>
</dbReference>
<dbReference type="Proteomes" id="UP000078290">
    <property type="component" value="Unassembled WGS sequence"/>
</dbReference>
<accession>A0A1B7KSG6</accession>
<organism evidence="1 2">
    <name type="scientific">Parageobacillus thermoglucosidasius</name>
    <name type="common">Geobacillus thermoglucosidasius</name>
    <dbReference type="NCBI Taxonomy" id="1426"/>
    <lineage>
        <taxon>Bacteria</taxon>
        <taxon>Bacillati</taxon>
        <taxon>Bacillota</taxon>
        <taxon>Bacilli</taxon>
        <taxon>Bacillales</taxon>
        <taxon>Anoxybacillaceae</taxon>
        <taxon>Parageobacillus</taxon>
    </lineage>
</organism>
<dbReference type="AlphaFoldDB" id="A0A1B7KSG6"/>
<evidence type="ECO:0008006" key="3">
    <source>
        <dbReference type="Google" id="ProtNLM"/>
    </source>
</evidence>
<name>A0A1B7KSG6_PARTM</name>
<gene>
    <name evidence="1" type="ORF">A7K69_19390</name>
</gene>
<evidence type="ECO:0000313" key="1">
    <source>
        <dbReference type="EMBL" id="OAT73013.1"/>
    </source>
</evidence>
<comment type="caution">
    <text evidence="1">The sequence shown here is derived from an EMBL/GenBank/DDBJ whole genome shotgun (WGS) entry which is preliminary data.</text>
</comment>
<reference evidence="2" key="1">
    <citation type="submission" date="2016-05" db="EMBL/GenBank/DDBJ databases">
        <authorList>
            <person name="Wang W."/>
            <person name="Zhu L."/>
        </authorList>
    </citation>
    <scope>NUCLEOTIDE SEQUENCE [LARGE SCALE GENOMIC DNA]</scope>
    <source>
        <strain evidence="2">W-2</strain>
    </source>
</reference>
<protein>
    <recommendedName>
        <fullName evidence="3">Mobile element protein</fullName>
    </recommendedName>
</protein>
<dbReference type="OrthoDB" id="9790935at2"/>
<dbReference type="RefSeq" id="WP_064551512.1">
    <property type="nucleotide sequence ID" value="NZ_LXMA01000022.1"/>
</dbReference>